<name>A0ABZ1DML6_9HYPH</name>
<accession>A0ABZ1DML6</accession>
<geneLocation type="plasmid" evidence="1 2">
    <name>pRinCIP108029a</name>
</geneLocation>
<keyword evidence="2" id="KW-1185">Reference proteome</keyword>
<dbReference type="RefSeq" id="WP_193446686.1">
    <property type="nucleotide sequence ID" value="NZ_BSOQ01000060.1"/>
</dbReference>
<gene>
    <name evidence="1" type="ORF">U5G49_007071</name>
</gene>
<organism evidence="1 2">
    <name type="scientific">Rhizobium indigoferae</name>
    <dbReference type="NCBI Taxonomy" id="158891"/>
    <lineage>
        <taxon>Bacteria</taxon>
        <taxon>Pseudomonadati</taxon>
        <taxon>Pseudomonadota</taxon>
        <taxon>Alphaproteobacteria</taxon>
        <taxon>Hyphomicrobiales</taxon>
        <taxon>Rhizobiaceae</taxon>
        <taxon>Rhizobium/Agrobacterium group</taxon>
        <taxon>Rhizobium</taxon>
    </lineage>
</organism>
<evidence type="ECO:0000313" key="2">
    <source>
        <dbReference type="Proteomes" id="UP001322785"/>
    </source>
</evidence>
<reference evidence="1 2" key="1">
    <citation type="submission" date="2023-12" db="EMBL/GenBank/DDBJ databases">
        <authorList>
            <person name="Menendez E."/>
            <person name="Kaur S."/>
            <person name="Flores-Felix J.D."/>
            <person name="diCenzo G.C."/>
            <person name="Peix A."/>
            <person name="Velazquez E."/>
        </authorList>
    </citation>
    <scope>NUCLEOTIDE SEQUENCE [LARGE SCALE GENOMIC DNA]</scope>
    <source>
        <strain evidence="1 2">CIP 108029</strain>
        <plasmid evidence="1 2">pRinCIP108029a</plasmid>
    </source>
</reference>
<proteinExistence type="predicted"/>
<protein>
    <submittedName>
        <fullName evidence="1">Uncharacterized protein</fullName>
    </submittedName>
</protein>
<dbReference type="Proteomes" id="UP001322785">
    <property type="component" value="Plasmid pRinCIP108029a"/>
</dbReference>
<keyword evidence="1" id="KW-0614">Plasmid</keyword>
<evidence type="ECO:0000313" key="1">
    <source>
        <dbReference type="EMBL" id="WRW37496.1"/>
    </source>
</evidence>
<sequence>MAAQLIDRRRRLLLNLDPIDCFLKNESEALSPDAHSVHPGRSKGFCHLDGDAWSSAAKILEQRLYGLFRNQVDSSRISAT</sequence>
<dbReference type="EMBL" id="CP140639">
    <property type="protein sequence ID" value="WRW37496.1"/>
    <property type="molecule type" value="Genomic_DNA"/>
</dbReference>